<gene>
    <name evidence="1" type="ORF">DSCW_42300</name>
</gene>
<name>A0A5K7ZAI9_9BACT</name>
<dbReference type="InterPro" id="IPR005358">
    <property type="entry name" value="Puta_zinc/iron-chelating_dom"/>
</dbReference>
<proteinExistence type="predicted"/>
<dbReference type="OrthoDB" id="9810361at2"/>
<dbReference type="EMBL" id="AP021875">
    <property type="protein sequence ID" value="BBO76813.1"/>
    <property type="molecule type" value="Genomic_DNA"/>
</dbReference>
<sequence>MTVTTTIQRLPDRKFRFACHAALPCFTRCCANLELVLTTYDIIRLKNRLRLSSGAFLDRYTVAHTDRRSGLPVVKLRMRNDADRRCPFVGPKGCRVYEDRPGACRLYPLGRAASRISKSRSGEAYFTVKESHCLGWQEETAWTVEQWLTDQGLDEYNAMNDGFLDITTGRPQNRLKALGRRQLQMVYMAFYDLDGFRRFVFESSFVDRFDIDEAVLAGIRTDDRALMDFACRWLKFSLFGEMTFRIKEHA</sequence>
<dbReference type="Proteomes" id="UP000427769">
    <property type="component" value="Chromosome"/>
</dbReference>
<dbReference type="KEGG" id="dwd:DSCW_42300"/>
<dbReference type="Pfam" id="PF03692">
    <property type="entry name" value="CxxCxxCC"/>
    <property type="match status" value="1"/>
</dbReference>
<keyword evidence="2" id="KW-1185">Reference proteome</keyword>
<dbReference type="RefSeq" id="WP_155305618.1">
    <property type="nucleotide sequence ID" value="NZ_AP021875.1"/>
</dbReference>
<dbReference type="PANTHER" id="PTHR35866:SF1">
    <property type="entry name" value="YKGJ FAMILY CYSTEINE CLUSTER PROTEIN"/>
    <property type="match status" value="1"/>
</dbReference>
<dbReference type="PANTHER" id="PTHR35866">
    <property type="entry name" value="PUTATIVE-RELATED"/>
    <property type="match status" value="1"/>
</dbReference>
<dbReference type="AlphaFoldDB" id="A0A5K7ZAI9"/>
<reference evidence="1 2" key="1">
    <citation type="submission" date="2019-11" db="EMBL/GenBank/DDBJ databases">
        <title>Comparative genomics of hydrocarbon-degrading Desulfosarcina strains.</title>
        <authorList>
            <person name="Watanabe M."/>
            <person name="Kojima H."/>
            <person name="Fukui M."/>
        </authorList>
    </citation>
    <scope>NUCLEOTIDE SEQUENCE [LARGE SCALE GENOMIC DNA]</scope>
    <source>
        <strain evidence="1 2">PP31</strain>
    </source>
</reference>
<protein>
    <submittedName>
        <fullName evidence="1">Lipoprotein</fullName>
    </submittedName>
</protein>
<evidence type="ECO:0000313" key="1">
    <source>
        <dbReference type="EMBL" id="BBO76813.1"/>
    </source>
</evidence>
<evidence type="ECO:0000313" key="2">
    <source>
        <dbReference type="Proteomes" id="UP000427769"/>
    </source>
</evidence>
<keyword evidence="1" id="KW-0449">Lipoprotein</keyword>
<accession>A0A5K7ZAI9</accession>
<organism evidence="1 2">
    <name type="scientific">Desulfosarcina widdelii</name>
    <dbReference type="NCBI Taxonomy" id="947919"/>
    <lineage>
        <taxon>Bacteria</taxon>
        <taxon>Pseudomonadati</taxon>
        <taxon>Thermodesulfobacteriota</taxon>
        <taxon>Desulfobacteria</taxon>
        <taxon>Desulfobacterales</taxon>
        <taxon>Desulfosarcinaceae</taxon>
        <taxon>Desulfosarcina</taxon>
    </lineage>
</organism>